<evidence type="ECO:0000313" key="12">
    <source>
        <dbReference type="EMBL" id="KAK4171466.1"/>
    </source>
</evidence>
<keyword evidence="9" id="KW-0233">DNA recombination</keyword>
<evidence type="ECO:0000256" key="8">
    <source>
        <dbReference type="ARBA" id="ARBA00023235"/>
    </source>
</evidence>
<evidence type="ECO:0000256" key="5">
    <source>
        <dbReference type="ARBA" id="ARBA00022840"/>
    </source>
</evidence>
<dbReference type="CDD" id="cd18809">
    <property type="entry name" value="SF1_C_RecD"/>
    <property type="match status" value="1"/>
</dbReference>
<evidence type="ECO:0000259" key="11">
    <source>
        <dbReference type="Pfam" id="PF21530"/>
    </source>
</evidence>
<dbReference type="PANTHER" id="PTHR47642:SF5">
    <property type="entry name" value="ATP-DEPENDENT DNA HELICASE"/>
    <property type="match status" value="1"/>
</dbReference>
<dbReference type="GO" id="GO:0000723">
    <property type="term" value="P:telomere maintenance"/>
    <property type="evidence" value="ECO:0007669"/>
    <property type="project" value="InterPro"/>
</dbReference>
<keyword evidence="3 9" id="KW-0378">Hydrolase</keyword>
<dbReference type="AlphaFoldDB" id="A0AAN6VZL2"/>
<dbReference type="GO" id="GO:0006281">
    <property type="term" value="P:DNA repair"/>
    <property type="evidence" value="ECO:0007669"/>
    <property type="project" value="UniProtKB-KW"/>
</dbReference>
<dbReference type="EMBL" id="MU866559">
    <property type="protein sequence ID" value="KAK4171466.1"/>
    <property type="molecule type" value="Genomic_DNA"/>
</dbReference>
<dbReference type="SUPFAM" id="SSF52540">
    <property type="entry name" value="P-loop containing nucleoside triphosphate hydrolases"/>
    <property type="match status" value="2"/>
</dbReference>
<evidence type="ECO:0000256" key="3">
    <source>
        <dbReference type="ARBA" id="ARBA00022801"/>
    </source>
</evidence>
<feature type="non-terminal residue" evidence="12">
    <location>
        <position position="1"/>
    </location>
</feature>
<evidence type="ECO:0000313" key="13">
    <source>
        <dbReference type="Proteomes" id="UP001302321"/>
    </source>
</evidence>
<comment type="catalytic activity">
    <reaction evidence="9">
        <text>ATP + H2O = ADP + phosphate + H(+)</text>
        <dbReference type="Rhea" id="RHEA:13065"/>
        <dbReference type="ChEBI" id="CHEBI:15377"/>
        <dbReference type="ChEBI" id="CHEBI:15378"/>
        <dbReference type="ChEBI" id="CHEBI:30616"/>
        <dbReference type="ChEBI" id="CHEBI:43474"/>
        <dbReference type="ChEBI" id="CHEBI:456216"/>
        <dbReference type="EC" id="5.6.2.3"/>
    </reaction>
</comment>
<keyword evidence="2 9" id="KW-0227">DNA damage</keyword>
<evidence type="ECO:0000256" key="6">
    <source>
        <dbReference type="ARBA" id="ARBA00023125"/>
    </source>
</evidence>
<dbReference type="GO" id="GO:0005524">
    <property type="term" value="F:ATP binding"/>
    <property type="evidence" value="ECO:0007669"/>
    <property type="project" value="UniProtKB-KW"/>
</dbReference>
<name>A0AAN6VZL2_9PEZI</name>
<dbReference type="EC" id="5.6.2.3" evidence="9"/>
<reference evidence="12" key="2">
    <citation type="submission" date="2023-05" db="EMBL/GenBank/DDBJ databases">
        <authorList>
            <consortium name="Lawrence Berkeley National Laboratory"/>
            <person name="Steindorff A."/>
            <person name="Hensen N."/>
            <person name="Bonometti L."/>
            <person name="Westerberg I."/>
            <person name="Brannstrom I.O."/>
            <person name="Guillou S."/>
            <person name="Cros-Aarteil S."/>
            <person name="Calhoun S."/>
            <person name="Haridas S."/>
            <person name="Kuo A."/>
            <person name="Mondo S."/>
            <person name="Pangilinan J."/>
            <person name="Riley R."/>
            <person name="Labutti K."/>
            <person name="Andreopoulos B."/>
            <person name="Lipzen A."/>
            <person name="Chen C."/>
            <person name="Yanf M."/>
            <person name="Daum C."/>
            <person name="Ng V."/>
            <person name="Clum A."/>
            <person name="Ohm R."/>
            <person name="Martin F."/>
            <person name="Silar P."/>
            <person name="Natvig D."/>
            <person name="Lalanne C."/>
            <person name="Gautier V."/>
            <person name="Ament-Velasquez S.L."/>
            <person name="Kruys A."/>
            <person name="Hutchinson M.I."/>
            <person name="Powell A.J."/>
            <person name="Barry K."/>
            <person name="Miller A.N."/>
            <person name="Grigoriev I.V."/>
            <person name="Debuchy R."/>
            <person name="Gladieux P."/>
            <person name="Thoren M.H."/>
            <person name="Johannesson H."/>
        </authorList>
    </citation>
    <scope>NUCLEOTIDE SEQUENCE</scope>
    <source>
        <strain evidence="12">CBS 892.96</strain>
    </source>
</reference>
<keyword evidence="4 9" id="KW-0347">Helicase</keyword>
<keyword evidence="7 9" id="KW-0234">DNA repair</keyword>
<keyword evidence="13" id="KW-1185">Reference proteome</keyword>
<organism evidence="12 13">
    <name type="scientific">Triangularia setosa</name>
    <dbReference type="NCBI Taxonomy" id="2587417"/>
    <lineage>
        <taxon>Eukaryota</taxon>
        <taxon>Fungi</taxon>
        <taxon>Dikarya</taxon>
        <taxon>Ascomycota</taxon>
        <taxon>Pezizomycotina</taxon>
        <taxon>Sordariomycetes</taxon>
        <taxon>Sordariomycetidae</taxon>
        <taxon>Sordariales</taxon>
        <taxon>Podosporaceae</taxon>
        <taxon>Triangularia</taxon>
    </lineage>
</organism>
<evidence type="ECO:0000256" key="1">
    <source>
        <dbReference type="ARBA" id="ARBA00022741"/>
    </source>
</evidence>
<evidence type="ECO:0000256" key="7">
    <source>
        <dbReference type="ARBA" id="ARBA00023204"/>
    </source>
</evidence>
<comment type="similarity">
    <text evidence="9">Belongs to the helicase family.</text>
</comment>
<evidence type="ECO:0000256" key="9">
    <source>
        <dbReference type="RuleBase" id="RU363044"/>
    </source>
</evidence>
<dbReference type="Gene3D" id="3.40.50.300">
    <property type="entry name" value="P-loop containing nucleotide triphosphate hydrolases"/>
    <property type="match status" value="2"/>
</dbReference>
<dbReference type="InterPro" id="IPR049163">
    <property type="entry name" value="Pif1-like_2B_dom"/>
</dbReference>
<evidence type="ECO:0000256" key="4">
    <source>
        <dbReference type="ARBA" id="ARBA00022806"/>
    </source>
</evidence>
<comment type="caution">
    <text evidence="12">The sequence shown here is derived from an EMBL/GenBank/DDBJ whole genome shotgun (WGS) entry which is preliminary data.</text>
</comment>
<evidence type="ECO:0000256" key="2">
    <source>
        <dbReference type="ARBA" id="ARBA00022763"/>
    </source>
</evidence>
<evidence type="ECO:0000259" key="10">
    <source>
        <dbReference type="Pfam" id="PF05970"/>
    </source>
</evidence>
<dbReference type="PANTHER" id="PTHR47642">
    <property type="entry name" value="ATP-DEPENDENT DNA HELICASE"/>
    <property type="match status" value="1"/>
</dbReference>
<feature type="domain" description="DNA helicase Pif1-like 2B" evidence="11">
    <location>
        <begin position="306"/>
        <end position="339"/>
    </location>
</feature>
<accession>A0AAN6VZL2</accession>
<sequence>NIFYTGSAGCGKSTVLREIKRRLRAQGKVVEVVAPTGIVSLAINGSTTWAFMGWSPAHSKMTLEKLCFVTKANKRVRKSLCRVDTLIIDEISMVESNFFERMDKVLRYVRENQDRKELPFGGIQLIVTGDFCQLPPVNPFAHCVTCGFELSDFDTNTKICNNSCCGEDQFRLKDRFAFSSKAWEKCNFKYVHLKRVHRQQDGEFRDLLEKCRTGIAFSEAEIDILMKHESHTEDAVRLMPMREEVRQTNQAAFEKLPCPAFSYKCSDGRHIQDHHPHLQYKYAFTTALDEPRHEVVDFGQDHRFEEVLKLKKGMSVLLLVNLSLRDGLCNGSQGTIVDFESLSIDSLMARLKDKTGPDFTQEIETFARRNFNSWEQKRIVLPVVRFHNGIESTIHPECQVNELGDPAPYSRVWRTQIPLTAGYALTIHKAQGMTLERVIIKLDNVFEDEQVYVALSRSKTLEGLKIEVDKGRENVLKRALKGNSEVRRFMEEARWIEFE</sequence>
<protein>
    <recommendedName>
        <fullName evidence="9">ATP-dependent DNA helicase</fullName>
        <ecNumber evidence="9">5.6.2.3</ecNumber>
    </recommendedName>
</protein>
<keyword evidence="1 9" id="KW-0547">Nucleotide-binding</keyword>
<keyword evidence="6" id="KW-0238">DNA-binding</keyword>
<dbReference type="InterPro" id="IPR051055">
    <property type="entry name" value="PIF1_helicase"/>
</dbReference>
<comment type="cofactor">
    <cofactor evidence="9">
        <name>Mg(2+)</name>
        <dbReference type="ChEBI" id="CHEBI:18420"/>
    </cofactor>
</comment>
<dbReference type="GO" id="GO:0016787">
    <property type="term" value="F:hydrolase activity"/>
    <property type="evidence" value="ECO:0007669"/>
    <property type="project" value="UniProtKB-KW"/>
</dbReference>
<reference evidence="12" key="1">
    <citation type="journal article" date="2023" name="Mol. Phylogenet. Evol.">
        <title>Genome-scale phylogeny and comparative genomics of the fungal order Sordariales.</title>
        <authorList>
            <person name="Hensen N."/>
            <person name="Bonometti L."/>
            <person name="Westerberg I."/>
            <person name="Brannstrom I.O."/>
            <person name="Guillou S."/>
            <person name="Cros-Aarteil S."/>
            <person name="Calhoun S."/>
            <person name="Haridas S."/>
            <person name="Kuo A."/>
            <person name="Mondo S."/>
            <person name="Pangilinan J."/>
            <person name="Riley R."/>
            <person name="LaButti K."/>
            <person name="Andreopoulos B."/>
            <person name="Lipzen A."/>
            <person name="Chen C."/>
            <person name="Yan M."/>
            <person name="Daum C."/>
            <person name="Ng V."/>
            <person name="Clum A."/>
            <person name="Steindorff A."/>
            <person name="Ohm R.A."/>
            <person name="Martin F."/>
            <person name="Silar P."/>
            <person name="Natvig D.O."/>
            <person name="Lalanne C."/>
            <person name="Gautier V."/>
            <person name="Ament-Velasquez S.L."/>
            <person name="Kruys A."/>
            <person name="Hutchinson M.I."/>
            <person name="Powell A.J."/>
            <person name="Barry K."/>
            <person name="Miller A.N."/>
            <person name="Grigoriev I.V."/>
            <person name="Debuchy R."/>
            <person name="Gladieux P."/>
            <person name="Hiltunen Thoren M."/>
            <person name="Johannesson H."/>
        </authorList>
    </citation>
    <scope>NUCLEOTIDE SEQUENCE</scope>
    <source>
        <strain evidence="12">CBS 892.96</strain>
    </source>
</reference>
<dbReference type="Pfam" id="PF05970">
    <property type="entry name" value="PIF1"/>
    <property type="match status" value="1"/>
</dbReference>
<proteinExistence type="inferred from homology"/>
<keyword evidence="8" id="KW-0413">Isomerase</keyword>
<feature type="domain" description="DNA helicase Pif1-like DEAD-box helicase" evidence="10">
    <location>
        <begin position="2"/>
        <end position="139"/>
    </location>
</feature>
<dbReference type="InterPro" id="IPR010285">
    <property type="entry name" value="DNA_helicase_pif1-like_DEAD"/>
</dbReference>
<gene>
    <name evidence="12" type="ORF">QBC36DRAFT_199278</name>
</gene>
<dbReference type="Pfam" id="PF21530">
    <property type="entry name" value="Pif1_2B_dom"/>
    <property type="match status" value="1"/>
</dbReference>
<dbReference type="GO" id="GO:0006310">
    <property type="term" value="P:DNA recombination"/>
    <property type="evidence" value="ECO:0007669"/>
    <property type="project" value="UniProtKB-KW"/>
</dbReference>
<dbReference type="InterPro" id="IPR027417">
    <property type="entry name" value="P-loop_NTPase"/>
</dbReference>
<keyword evidence="5 9" id="KW-0067">ATP-binding</keyword>
<dbReference type="GO" id="GO:0043139">
    <property type="term" value="F:5'-3' DNA helicase activity"/>
    <property type="evidence" value="ECO:0007669"/>
    <property type="project" value="UniProtKB-EC"/>
</dbReference>
<dbReference type="Proteomes" id="UP001302321">
    <property type="component" value="Unassembled WGS sequence"/>
</dbReference>